<evidence type="ECO:0000313" key="8">
    <source>
        <dbReference type="Proteomes" id="UP000444960"/>
    </source>
</evidence>
<dbReference type="Gene3D" id="1.20.140.10">
    <property type="entry name" value="Butyryl-CoA Dehydrogenase, subunit A, domain 3"/>
    <property type="match status" value="1"/>
</dbReference>
<dbReference type="GO" id="GO:0003995">
    <property type="term" value="F:acyl-CoA dehydrogenase activity"/>
    <property type="evidence" value="ECO:0007669"/>
    <property type="project" value="TreeGrafter"/>
</dbReference>
<dbReference type="Proteomes" id="UP000444960">
    <property type="component" value="Unassembled WGS sequence"/>
</dbReference>
<dbReference type="EMBL" id="BJOV01000003">
    <property type="protein sequence ID" value="GEE01227.1"/>
    <property type="molecule type" value="Genomic_DNA"/>
</dbReference>
<dbReference type="GO" id="GO:0050660">
    <property type="term" value="F:flavin adenine dinucleotide binding"/>
    <property type="evidence" value="ECO:0007669"/>
    <property type="project" value="InterPro"/>
</dbReference>
<organism evidence="7 8">
    <name type="scientific">Gordonia spumicola</name>
    <dbReference type="NCBI Taxonomy" id="589161"/>
    <lineage>
        <taxon>Bacteria</taxon>
        <taxon>Bacillati</taxon>
        <taxon>Actinomycetota</taxon>
        <taxon>Actinomycetes</taxon>
        <taxon>Mycobacteriales</taxon>
        <taxon>Gordoniaceae</taxon>
        <taxon>Gordonia</taxon>
    </lineage>
</organism>
<keyword evidence="8" id="KW-1185">Reference proteome</keyword>
<dbReference type="InterPro" id="IPR009075">
    <property type="entry name" value="AcylCo_DH/oxidase_C"/>
</dbReference>
<evidence type="ECO:0000256" key="2">
    <source>
        <dbReference type="ARBA" id="ARBA00009347"/>
    </source>
</evidence>
<dbReference type="InterPro" id="IPR036250">
    <property type="entry name" value="AcylCo_DH-like_C"/>
</dbReference>
<accession>A0A7I9V7E0</accession>
<evidence type="ECO:0000256" key="1">
    <source>
        <dbReference type="ARBA" id="ARBA00001974"/>
    </source>
</evidence>
<feature type="domain" description="Acyl-CoA dehydrogenase/oxidase C-terminal" evidence="6">
    <location>
        <begin position="198"/>
        <end position="313"/>
    </location>
</feature>
<dbReference type="Pfam" id="PF00441">
    <property type="entry name" value="Acyl-CoA_dh_1"/>
    <property type="match status" value="1"/>
</dbReference>
<evidence type="ECO:0000259" key="6">
    <source>
        <dbReference type="Pfam" id="PF00441"/>
    </source>
</evidence>
<dbReference type="InterPro" id="IPR009100">
    <property type="entry name" value="AcylCoA_DH/oxidase_NM_dom_sf"/>
</dbReference>
<keyword evidence="3" id="KW-0285">Flavoprotein</keyword>
<evidence type="ECO:0000256" key="3">
    <source>
        <dbReference type="ARBA" id="ARBA00022630"/>
    </source>
</evidence>
<comment type="similarity">
    <text evidence="2">Belongs to the acyl-CoA dehydrogenase family.</text>
</comment>
<dbReference type="RefSeq" id="WP_161895048.1">
    <property type="nucleotide sequence ID" value="NZ_BJOV01000003.1"/>
</dbReference>
<comment type="cofactor">
    <cofactor evidence="1">
        <name>FAD</name>
        <dbReference type="ChEBI" id="CHEBI:57692"/>
    </cofactor>
</comment>
<dbReference type="SUPFAM" id="SSF56645">
    <property type="entry name" value="Acyl-CoA dehydrogenase NM domain-like"/>
    <property type="match status" value="1"/>
</dbReference>
<dbReference type="InterPro" id="IPR037069">
    <property type="entry name" value="AcylCoA_DH/ox_N_sf"/>
</dbReference>
<reference evidence="8" key="1">
    <citation type="submission" date="2019-06" db="EMBL/GenBank/DDBJ databases">
        <title>Gordonia isolated from sludge of a wastewater treatment plant.</title>
        <authorList>
            <person name="Tamura T."/>
            <person name="Aoyama K."/>
            <person name="Kang Y."/>
            <person name="Saito S."/>
            <person name="Akiyama N."/>
            <person name="Yazawa K."/>
            <person name="Gonoi T."/>
            <person name="Mikami Y."/>
        </authorList>
    </citation>
    <scope>NUCLEOTIDE SEQUENCE [LARGE SCALE GENOMIC DNA]</scope>
    <source>
        <strain evidence="8">NBRC 107696</strain>
    </source>
</reference>
<keyword evidence="4" id="KW-0274">FAD</keyword>
<dbReference type="PANTHER" id="PTHR43884">
    <property type="entry name" value="ACYL-COA DEHYDROGENASE"/>
    <property type="match status" value="1"/>
</dbReference>
<dbReference type="SUPFAM" id="SSF47203">
    <property type="entry name" value="Acyl-CoA dehydrogenase C-terminal domain-like"/>
    <property type="match status" value="1"/>
</dbReference>
<comment type="caution">
    <text evidence="7">The sequence shown here is derived from an EMBL/GenBank/DDBJ whole genome shotgun (WGS) entry which is preliminary data.</text>
</comment>
<protein>
    <submittedName>
        <fullName evidence="7">Putative acyl-CoA dehydrogenase FadE</fullName>
    </submittedName>
</protein>
<evidence type="ECO:0000256" key="5">
    <source>
        <dbReference type="ARBA" id="ARBA00023002"/>
    </source>
</evidence>
<dbReference type="Gene3D" id="1.10.540.10">
    <property type="entry name" value="Acyl-CoA dehydrogenase/oxidase, N-terminal domain"/>
    <property type="match status" value="1"/>
</dbReference>
<keyword evidence="5" id="KW-0560">Oxidoreductase</keyword>
<evidence type="ECO:0000313" key="7">
    <source>
        <dbReference type="EMBL" id="GEE01227.1"/>
    </source>
</evidence>
<name>A0A7I9V7E0_9ACTN</name>
<dbReference type="OrthoDB" id="4319499at2"/>
<dbReference type="AlphaFoldDB" id="A0A7I9V7E0"/>
<evidence type="ECO:0000256" key="4">
    <source>
        <dbReference type="ARBA" id="ARBA00022827"/>
    </source>
</evidence>
<gene>
    <name evidence="7" type="ORF">nbrc107696_16730</name>
</gene>
<proteinExistence type="inferred from homology"/>
<sequence>MDFTLDPAAAAVADVADDVVKRLQPDWETKFVGDGFDAAAWQSFVDAGVTAMPLTEEDGGDDLDIDALRPLVRRAGRDAVVTPLIGSLAAGLVGASTDAAGRFAAAVGEPGRALGEPLDVTLVDGVLTGVKTGVLHADGATLVVAADGGIAVIGSDADGVSVLRTTASSGWGEYTVRFDAARADSVVADDPQPLVDAYRALLTAYADGLLAGAIARTAEHVSTRHQFGKPIATFQAVGQQLADVYVISATLELVSTAAAWELAQGRDAQADLATAMFHIASEIPATMRTMTHLHGGIGVDVTYPLHRYFSIAKDLGRLVGGADRTLAVLADQTVEAPCS</sequence>
<dbReference type="PANTHER" id="PTHR43884:SF20">
    <property type="entry name" value="ACYL-COA DEHYDROGENASE FADE28"/>
    <property type="match status" value="1"/>
</dbReference>